<evidence type="ECO:0000256" key="4">
    <source>
        <dbReference type="ARBA" id="ARBA00023136"/>
    </source>
</evidence>
<dbReference type="GO" id="GO:0005509">
    <property type="term" value="F:calcium ion binding"/>
    <property type="evidence" value="ECO:0007669"/>
    <property type="project" value="UniProtKB-UniRule"/>
</dbReference>
<dbReference type="InterPro" id="IPR039808">
    <property type="entry name" value="Cadherin"/>
</dbReference>
<evidence type="ECO:0000256" key="3">
    <source>
        <dbReference type="ARBA" id="ARBA00022837"/>
    </source>
</evidence>
<comment type="caution">
    <text evidence="7">The sequence shown here is derived from an EMBL/GenBank/DDBJ whole genome shotgun (WGS) entry which is preliminary data.</text>
</comment>
<dbReference type="GO" id="GO:0007043">
    <property type="term" value="P:cell-cell junction assembly"/>
    <property type="evidence" value="ECO:0007669"/>
    <property type="project" value="TreeGrafter"/>
</dbReference>
<dbReference type="InterPro" id="IPR020894">
    <property type="entry name" value="Cadherin_CS"/>
</dbReference>
<dbReference type="GO" id="GO:0016339">
    <property type="term" value="P:calcium-dependent cell-cell adhesion via plasma membrane cell adhesion molecules"/>
    <property type="evidence" value="ECO:0007669"/>
    <property type="project" value="TreeGrafter"/>
</dbReference>
<dbReference type="PANTHER" id="PTHR24027:SF78">
    <property type="entry name" value="CADHERIN-LIKE PROTEIN 26"/>
    <property type="match status" value="1"/>
</dbReference>
<evidence type="ECO:0000259" key="6">
    <source>
        <dbReference type="PROSITE" id="PS50268"/>
    </source>
</evidence>
<dbReference type="AlphaFoldDB" id="A0AAD5A770"/>
<dbReference type="GO" id="GO:0045296">
    <property type="term" value="F:cadherin binding"/>
    <property type="evidence" value="ECO:0007669"/>
    <property type="project" value="TreeGrafter"/>
</dbReference>
<dbReference type="EMBL" id="MU570775">
    <property type="protein sequence ID" value="KAI5610685.1"/>
    <property type="molecule type" value="Genomic_DNA"/>
</dbReference>
<gene>
    <name evidence="7" type="ORF">C0J50_11970</name>
</gene>
<dbReference type="GO" id="GO:0016477">
    <property type="term" value="P:cell migration"/>
    <property type="evidence" value="ECO:0007669"/>
    <property type="project" value="TreeGrafter"/>
</dbReference>
<evidence type="ECO:0000256" key="2">
    <source>
        <dbReference type="ARBA" id="ARBA00022737"/>
    </source>
</evidence>
<keyword evidence="3 5" id="KW-0106">Calcium</keyword>
<comment type="subcellular location">
    <subcellularLocation>
        <location evidence="1">Membrane</location>
    </subcellularLocation>
</comment>
<keyword evidence="8" id="KW-1185">Reference proteome</keyword>
<protein>
    <submittedName>
        <fullName evidence="7">Cadherin-like protein 26</fullName>
    </submittedName>
</protein>
<dbReference type="PROSITE" id="PS00232">
    <property type="entry name" value="CADHERIN_1"/>
    <property type="match status" value="1"/>
</dbReference>
<keyword evidence="4" id="KW-0472">Membrane</keyword>
<evidence type="ECO:0000313" key="7">
    <source>
        <dbReference type="EMBL" id="KAI5610685.1"/>
    </source>
</evidence>
<dbReference type="GO" id="GO:0000902">
    <property type="term" value="P:cell morphogenesis"/>
    <property type="evidence" value="ECO:0007669"/>
    <property type="project" value="TreeGrafter"/>
</dbReference>
<dbReference type="GO" id="GO:0034332">
    <property type="term" value="P:adherens junction organization"/>
    <property type="evidence" value="ECO:0007669"/>
    <property type="project" value="TreeGrafter"/>
</dbReference>
<dbReference type="PANTHER" id="PTHR24027">
    <property type="entry name" value="CADHERIN-23"/>
    <property type="match status" value="1"/>
</dbReference>
<name>A0AAD5A770_SILAS</name>
<dbReference type="Proteomes" id="UP001205998">
    <property type="component" value="Unassembled WGS sequence"/>
</dbReference>
<keyword evidence="2" id="KW-0677">Repeat</keyword>
<dbReference type="SUPFAM" id="SSF49313">
    <property type="entry name" value="Cadherin-like"/>
    <property type="match status" value="2"/>
</dbReference>
<dbReference type="GO" id="GO:0044331">
    <property type="term" value="P:cell-cell adhesion mediated by cadherin"/>
    <property type="evidence" value="ECO:0007669"/>
    <property type="project" value="TreeGrafter"/>
</dbReference>
<dbReference type="InterPro" id="IPR015919">
    <property type="entry name" value="Cadherin-like_sf"/>
</dbReference>
<evidence type="ECO:0000313" key="8">
    <source>
        <dbReference type="Proteomes" id="UP001205998"/>
    </source>
</evidence>
<feature type="domain" description="Cadherin" evidence="6">
    <location>
        <begin position="1"/>
        <end position="47"/>
    </location>
</feature>
<dbReference type="Gene3D" id="2.60.40.60">
    <property type="entry name" value="Cadherins"/>
    <property type="match status" value="2"/>
</dbReference>
<evidence type="ECO:0000256" key="5">
    <source>
        <dbReference type="PROSITE-ProRule" id="PRU00043"/>
    </source>
</evidence>
<dbReference type="GO" id="GO:0007156">
    <property type="term" value="P:homophilic cell adhesion via plasma membrane adhesion molecules"/>
    <property type="evidence" value="ECO:0007669"/>
    <property type="project" value="InterPro"/>
</dbReference>
<dbReference type="InterPro" id="IPR002126">
    <property type="entry name" value="Cadherin-like_dom"/>
</dbReference>
<accession>A0AAD5A770</accession>
<dbReference type="GO" id="GO:0005912">
    <property type="term" value="C:adherens junction"/>
    <property type="evidence" value="ECO:0007669"/>
    <property type="project" value="TreeGrafter"/>
</dbReference>
<dbReference type="GO" id="GO:0016342">
    <property type="term" value="C:catenin complex"/>
    <property type="evidence" value="ECO:0007669"/>
    <property type="project" value="TreeGrafter"/>
</dbReference>
<dbReference type="PROSITE" id="PS50268">
    <property type="entry name" value="CADHERIN_2"/>
    <property type="match status" value="1"/>
</dbReference>
<proteinExistence type="predicted"/>
<dbReference type="CDD" id="cd11304">
    <property type="entry name" value="Cadherin_repeat"/>
    <property type="match status" value="1"/>
</dbReference>
<sequence length="107" mass="11657">MDRESPYVHNSTYTIVMRAIDNGEPPGTGTGTLVIHLGDKNDNTPRLTSNTTVMCGNKADRARVTADDADGYPFGGPFTFTLGKDDVELKSLWIFDPSTGKNIEYQG</sequence>
<evidence type="ECO:0000256" key="1">
    <source>
        <dbReference type="ARBA" id="ARBA00004370"/>
    </source>
</evidence>
<reference evidence="7" key="1">
    <citation type="submission" date="2018-07" db="EMBL/GenBank/DDBJ databases">
        <title>Comparative genomics of catfishes provides insights into carnivory and benthic adaptation.</title>
        <authorList>
            <person name="Zhang Y."/>
            <person name="Wang D."/>
            <person name="Peng Z."/>
            <person name="Zheng S."/>
            <person name="Shao F."/>
            <person name="Tao W."/>
        </authorList>
    </citation>
    <scope>NUCLEOTIDE SEQUENCE</scope>
    <source>
        <strain evidence="7">Chongqing</strain>
    </source>
</reference>
<organism evidence="7 8">
    <name type="scientific">Silurus asotus</name>
    <name type="common">Amur catfish</name>
    <name type="synonym">Parasilurus asotus</name>
    <dbReference type="NCBI Taxonomy" id="30991"/>
    <lineage>
        <taxon>Eukaryota</taxon>
        <taxon>Metazoa</taxon>
        <taxon>Chordata</taxon>
        <taxon>Craniata</taxon>
        <taxon>Vertebrata</taxon>
        <taxon>Euteleostomi</taxon>
        <taxon>Actinopterygii</taxon>
        <taxon>Neopterygii</taxon>
        <taxon>Teleostei</taxon>
        <taxon>Ostariophysi</taxon>
        <taxon>Siluriformes</taxon>
        <taxon>Siluridae</taxon>
        <taxon>Silurus</taxon>
    </lineage>
</organism>
<dbReference type="GO" id="GO:0008013">
    <property type="term" value="F:beta-catenin binding"/>
    <property type="evidence" value="ECO:0007669"/>
    <property type="project" value="TreeGrafter"/>
</dbReference>